<dbReference type="GO" id="GO:0003735">
    <property type="term" value="F:structural constituent of ribosome"/>
    <property type="evidence" value="ECO:0007669"/>
    <property type="project" value="InterPro"/>
</dbReference>
<dbReference type="InterPro" id="IPR008991">
    <property type="entry name" value="Translation_prot_SH3-like_sf"/>
</dbReference>
<dbReference type="STRING" id="927083.DB32_003959"/>
<accession>A0A0F6YJ13</accession>
<evidence type="ECO:0000256" key="4">
    <source>
        <dbReference type="ARBA" id="ARBA00035171"/>
    </source>
</evidence>
<name>A0A0F6YJ13_9BACT</name>
<reference evidence="7 8" key="1">
    <citation type="submission" date="2015-03" db="EMBL/GenBank/DDBJ databases">
        <title>Genome assembly of Sandaracinus amylolyticus DSM 53668.</title>
        <authorList>
            <person name="Sharma G."/>
            <person name="Subramanian S."/>
        </authorList>
    </citation>
    <scope>NUCLEOTIDE SEQUENCE [LARGE SCALE GENOMIC DNA]</scope>
    <source>
        <strain evidence="7 8">DSM 53668</strain>
    </source>
</reference>
<dbReference type="FunFam" id="2.30.30.790:FF:000001">
    <property type="entry name" value="50S ribosomal protein L19"/>
    <property type="match status" value="1"/>
</dbReference>
<proteinExistence type="inferred from homology"/>
<evidence type="ECO:0000256" key="6">
    <source>
        <dbReference type="RuleBase" id="RU000559"/>
    </source>
</evidence>
<dbReference type="OrthoDB" id="9803541at2"/>
<dbReference type="InterPro" id="IPR018257">
    <property type="entry name" value="Ribosomal_bL19_CS"/>
</dbReference>
<evidence type="ECO:0000256" key="2">
    <source>
        <dbReference type="ARBA" id="ARBA00022980"/>
    </source>
</evidence>
<dbReference type="Pfam" id="PF01245">
    <property type="entry name" value="Ribosomal_L19"/>
    <property type="match status" value="1"/>
</dbReference>
<dbReference type="EMBL" id="CP011125">
    <property type="protein sequence ID" value="AKF06810.1"/>
    <property type="molecule type" value="Genomic_DNA"/>
</dbReference>
<dbReference type="InterPro" id="IPR001857">
    <property type="entry name" value="Ribosomal_bL19"/>
</dbReference>
<protein>
    <recommendedName>
        <fullName evidence="4 5">Large ribosomal subunit protein bL19</fullName>
    </recommendedName>
</protein>
<dbReference type="RefSeq" id="WP_053233996.1">
    <property type="nucleotide sequence ID" value="NZ_CP011125.1"/>
</dbReference>
<dbReference type="KEGG" id="samy:DB32_003959"/>
<keyword evidence="8" id="KW-1185">Reference proteome</keyword>
<dbReference type="PIRSF" id="PIRSF002191">
    <property type="entry name" value="Ribosomal_L19"/>
    <property type="match status" value="1"/>
</dbReference>
<dbReference type="Gene3D" id="2.30.30.790">
    <property type="match status" value="1"/>
</dbReference>
<keyword evidence="2 5" id="KW-0689">Ribosomal protein</keyword>
<organism evidence="7 8">
    <name type="scientific">Sandaracinus amylolyticus</name>
    <dbReference type="NCBI Taxonomy" id="927083"/>
    <lineage>
        <taxon>Bacteria</taxon>
        <taxon>Pseudomonadati</taxon>
        <taxon>Myxococcota</taxon>
        <taxon>Polyangia</taxon>
        <taxon>Polyangiales</taxon>
        <taxon>Sandaracinaceae</taxon>
        <taxon>Sandaracinus</taxon>
    </lineage>
</organism>
<evidence type="ECO:0000256" key="3">
    <source>
        <dbReference type="ARBA" id="ARBA00023274"/>
    </source>
</evidence>
<dbReference type="GO" id="GO:0022625">
    <property type="term" value="C:cytosolic large ribosomal subunit"/>
    <property type="evidence" value="ECO:0007669"/>
    <property type="project" value="TreeGrafter"/>
</dbReference>
<dbReference type="GO" id="GO:0006412">
    <property type="term" value="P:translation"/>
    <property type="evidence" value="ECO:0007669"/>
    <property type="project" value="UniProtKB-UniRule"/>
</dbReference>
<gene>
    <name evidence="5" type="primary">rplS</name>
    <name evidence="7" type="ORF">DB32_003959</name>
</gene>
<dbReference type="HAMAP" id="MF_00402">
    <property type="entry name" value="Ribosomal_bL19"/>
    <property type="match status" value="1"/>
</dbReference>
<dbReference type="InterPro" id="IPR038657">
    <property type="entry name" value="Ribosomal_bL19_sf"/>
</dbReference>
<evidence type="ECO:0000256" key="1">
    <source>
        <dbReference type="ARBA" id="ARBA00005781"/>
    </source>
</evidence>
<dbReference type="PANTHER" id="PTHR15680">
    <property type="entry name" value="RIBOSOMAL PROTEIN L19"/>
    <property type="match status" value="1"/>
</dbReference>
<keyword evidence="3 5" id="KW-0687">Ribonucleoprotein</keyword>
<evidence type="ECO:0000313" key="7">
    <source>
        <dbReference type="EMBL" id="AKF06810.1"/>
    </source>
</evidence>
<dbReference type="AlphaFoldDB" id="A0A0F6YJ13"/>
<sequence length="126" mass="14218">MSNTVPKITAIAAAFQRQLPTFRAGDQVRVHYRIREGEKERVQVFQGVVIRKNGGGIGATFTVRKVSFGVGVERIFPQHSPRIEKLEIVSRGAVRRSRLYYLRELEGKAARLKQSRNVEQDAAPQS</sequence>
<comment type="similarity">
    <text evidence="1 5 6">Belongs to the bacterial ribosomal protein bL19 family.</text>
</comment>
<dbReference type="Proteomes" id="UP000034883">
    <property type="component" value="Chromosome"/>
</dbReference>
<dbReference type="PROSITE" id="PS01015">
    <property type="entry name" value="RIBOSOMAL_L19"/>
    <property type="match status" value="1"/>
</dbReference>
<dbReference type="PANTHER" id="PTHR15680:SF9">
    <property type="entry name" value="LARGE RIBOSOMAL SUBUNIT PROTEIN BL19M"/>
    <property type="match status" value="1"/>
</dbReference>
<evidence type="ECO:0000313" key="8">
    <source>
        <dbReference type="Proteomes" id="UP000034883"/>
    </source>
</evidence>
<evidence type="ECO:0000256" key="5">
    <source>
        <dbReference type="HAMAP-Rule" id="MF_00402"/>
    </source>
</evidence>
<dbReference type="NCBIfam" id="TIGR01024">
    <property type="entry name" value="rplS_bact"/>
    <property type="match status" value="1"/>
</dbReference>
<comment type="function">
    <text evidence="5 6">This protein is located at the 30S-50S ribosomal subunit interface and may play a role in the structure and function of the aminoacyl-tRNA binding site.</text>
</comment>
<dbReference type="PRINTS" id="PR00061">
    <property type="entry name" value="RIBOSOMALL19"/>
</dbReference>
<dbReference type="SUPFAM" id="SSF50104">
    <property type="entry name" value="Translation proteins SH3-like domain"/>
    <property type="match status" value="1"/>
</dbReference>